<reference evidence="1" key="2">
    <citation type="journal article" date="2015" name="Data Brief">
        <title>Shoot transcriptome of the giant reed, Arundo donax.</title>
        <authorList>
            <person name="Barrero R.A."/>
            <person name="Guerrero F.D."/>
            <person name="Moolhuijzen P."/>
            <person name="Goolsby J.A."/>
            <person name="Tidwell J."/>
            <person name="Bellgard S.E."/>
            <person name="Bellgard M.I."/>
        </authorList>
    </citation>
    <scope>NUCLEOTIDE SEQUENCE</scope>
    <source>
        <tissue evidence="1">Shoot tissue taken approximately 20 cm above the soil surface</tissue>
    </source>
</reference>
<name>A0A0A8ZD49_ARUDO</name>
<sequence length="40" mass="4580">MMHELHQSLDVHSRSSPFFPAVFLFFSFLPAIQGKRCATV</sequence>
<reference evidence="1" key="1">
    <citation type="submission" date="2014-09" db="EMBL/GenBank/DDBJ databases">
        <authorList>
            <person name="Magalhaes I.L.F."/>
            <person name="Oliveira U."/>
            <person name="Santos F.R."/>
            <person name="Vidigal T.H.D.A."/>
            <person name="Brescovit A.D."/>
            <person name="Santos A.J."/>
        </authorList>
    </citation>
    <scope>NUCLEOTIDE SEQUENCE</scope>
    <source>
        <tissue evidence="1">Shoot tissue taken approximately 20 cm above the soil surface</tissue>
    </source>
</reference>
<dbReference type="AlphaFoldDB" id="A0A0A8ZD49"/>
<evidence type="ECO:0000313" key="1">
    <source>
        <dbReference type="EMBL" id="JAD32802.1"/>
    </source>
</evidence>
<proteinExistence type="predicted"/>
<protein>
    <submittedName>
        <fullName evidence="1">Uncharacterized protein</fullName>
    </submittedName>
</protein>
<accession>A0A0A8ZD49</accession>
<organism evidence="1">
    <name type="scientific">Arundo donax</name>
    <name type="common">Giant reed</name>
    <name type="synonym">Donax arundinaceus</name>
    <dbReference type="NCBI Taxonomy" id="35708"/>
    <lineage>
        <taxon>Eukaryota</taxon>
        <taxon>Viridiplantae</taxon>
        <taxon>Streptophyta</taxon>
        <taxon>Embryophyta</taxon>
        <taxon>Tracheophyta</taxon>
        <taxon>Spermatophyta</taxon>
        <taxon>Magnoliopsida</taxon>
        <taxon>Liliopsida</taxon>
        <taxon>Poales</taxon>
        <taxon>Poaceae</taxon>
        <taxon>PACMAD clade</taxon>
        <taxon>Arundinoideae</taxon>
        <taxon>Arundineae</taxon>
        <taxon>Arundo</taxon>
    </lineage>
</organism>
<dbReference type="EMBL" id="GBRH01265093">
    <property type="protein sequence ID" value="JAD32802.1"/>
    <property type="molecule type" value="Transcribed_RNA"/>
</dbReference>